<comment type="caution">
    <text evidence="1">The sequence shown here is derived from an EMBL/GenBank/DDBJ whole genome shotgun (WGS) entry which is preliminary data.</text>
</comment>
<evidence type="ECO:0000313" key="1">
    <source>
        <dbReference type="EMBL" id="KQB85259.1"/>
    </source>
</evidence>
<dbReference type="STRING" id="1544416.Cocul_00397"/>
<keyword evidence="2" id="KW-1185">Reference proteome</keyword>
<name>A0A0Q1AF15_9CORY</name>
<accession>A0A0Q1AF15</accession>
<proteinExistence type="predicted"/>
<dbReference type="PATRIC" id="fig|1544416.3.peg.401"/>
<dbReference type="EMBL" id="LKST01000001">
    <property type="protein sequence ID" value="KQB85259.1"/>
    <property type="molecule type" value="Genomic_DNA"/>
</dbReference>
<dbReference type="AlphaFoldDB" id="A0A0Q1AF15"/>
<dbReference type="Proteomes" id="UP000050517">
    <property type="component" value="Unassembled WGS sequence"/>
</dbReference>
<protein>
    <submittedName>
        <fullName evidence="1">Uncharacterized protein</fullName>
    </submittedName>
</protein>
<organism evidence="1 2">
    <name type="scientific">Corynebacterium oculi</name>
    <dbReference type="NCBI Taxonomy" id="1544416"/>
    <lineage>
        <taxon>Bacteria</taxon>
        <taxon>Bacillati</taxon>
        <taxon>Actinomycetota</taxon>
        <taxon>Actinomycetes</taxon>
        <taxon>Mycobacteriales</taxon>
        <taxon>Corynebacteriaceae</taxon>
        <taxon>Corynebacterium</taxon>
    </lineage>
</organism>
<gene>
    <name evidence="1" type="ORF">Cocul_00397</name>
</gene>
<evidence type="ECO:0000313" key="2">
    <source>
        <dbReference type="Proteomes" id="UP000050517"/>
    </source>
</evidence>
<sequence>MTMLFTSERISDFVHVWGLSLTELLRMFGL</sequence>
<reference evidence="1 2" key="1">
    <citation type="submission" date="2015-10" db="EMBL/GenBank/DDBJ databases">
        <title>Corynebacteirum lowii and Corynebacterium oculi species nova, derived from human clinical disease and and emended description of Corynebacterium mastiditis.</title>
        <authorList>
            <person name="Bernard K."/>
            <person name="Pacheco A.L."/>
            <person name="Mcdougall C."/>
            <person name="Burtx T."/>
            <person name="Weibe D."/>
            <person name="Tyler S."/>
            <person name="Olson A.B."/>
            <person name="Cnockaert M."/>
            <person name="Eguchi H."/>
            <person name="Kuwahara T."/>
            <person name="Nakayama-Imaohji H."/>
            <person name="Boudewijins M."/>
            <person name="Van Hoecke F."/>
            <person name="Bernier A.-M."/>
            <person name="Vandamme P."/>
        </authorList>
    </citation>
    <scope>NUCLEOTIDE SEQUENCE [LARGE SCALE GENOMIC DNA]</scope>
    <source>
        <strain evidence="1 2">NML 130210</strain>
    </source>
</reference>